<name>A0A7N0U5L4_KALFE</name>
<evidence type="ECO:0000313" key="1">
    <source>
        <dbReference type="EnsemblPlants" id="Kaladp0053s0503.1.v1.1.CDS.1"/>
    </source>
</evidence>
<dbReference type="Proteomes" id="UP000594263">
    <property type="component" value="Unplaced"/>
</dbReference>
<accession>A0A7N0U5L4</accession>
<sequence>MIHYSSTSLYPPCLNMYINNYLQELHCDTVLPGPLCMWLCNCALVARLCLVLPIATETAGQSYFRAS</sequence>
<protein>
    <submittedName>
        <fullName evidence="1">Uncharacterized protein</fullName>
    </submittedName>
</protein>
<dbReference type="EnsemblPlants" id="Kaladp0053s0503.1.v1.1">
    <property type="protein sequence ID" value="Kaladp0053s0503.1.v1.1.CDS.1"/>
    <property type="gene ID" value="Kaladp0053s0503.v1.1"/>
</dbReference>
<reference evidence="1" key="1">
    <citation type="submission" date="2021-01" db="UniProtKB">
        <authorList>
            <consortium name="EnsemblPlants"/>
        </authorList>
    </citation>
    <scope>IDENTIFICATION</scope>
</reference>
<keyword evidence="2" id="KW-1185">Reference proteome</keyword>
<proteinExistence type="predicted"/>
<organism evidence="1 2">
    <name type="scientific">Kalanchoe fedtschenkoi</name>
    <name type="common">Lavender scallops</name>
    <name type="synonym">South American air plant</name>
    <dbReference type="NCBI Taxonomy" id="63787"/>
    <lineage>
        <taxon>Eukaryota</taxon>
        <taxon>Viridiplantae</taxon>
        <taxon>Streptophyta</taxon>
        <taxon>Embryophyta</taxon>
        <taxon>Tracheophyta</taxon>
        <taxon>Spermatophyta</taxon>
        <taxon>Magnoliopsida</taxon>
        <taxon>eudicotyledons</taxon>
        <taxon>Gunneridae</taxon>
        <taxon>Pentapetalae</taxon>
        <taxon>Saxifragales</taxon>
        <taxon>Crassulaceae</taxon>
        <taxon>Kalanchoe</taxon>
    </lineage>
</organism>
<dbReference type="Gramene" id="Kaladp0053s0503.1.v1.1">
    <property type="protein sequence ID" value="Kaladp0053s0503.1.v1.1.CDS.1"/>
    <property type="gene ID" value="Kaladp0053s0503.v1.1"/>
</dbReference>
<dbReference type="AlphaFoldDB" id="A0A7N0U5L4"/>
<evidence type="ECO:0000313" key="2">
    <source>
        <dbReference type="Proteomes" id="UP000594263"/>
    </source>
</evidence>